<feature type="domain" description="Phenol hydroxylase-like C-terminal dimerisation" evidence="7">
    <location>
        <begin position="449"/>
        <end position="640"/>
    </location>
</feature>
<dbReference type="PRINTS" id="PR00420">
    <property type="entry name" value="RNGMNOXGNASE"/>
</dbReference>
<dbReference type="CDD" id="cd02979">
    <property type="entry name" value="PHOX_C"/>
    <property type="match status" value="1"/>
</dbReference>
<evidence type="ECO:0000259" key="7">
    <source>
        <dbReference type="Pfam" id="PF07976"/>
    </source>
</evidence>
<dbReference type="SUPFAM" id="SSF51905">
    <property type="entry name" value="FAD/NAD(P)-binding domain"/>
    <property type="match status" value="1"/>
</dbReference>
<keyword evidence="8" id="KW-0503">Monooxygenase</keyword>
<dbReference type="HOGENOM" id="CLU_009665_9_2_5"/>
<dbReference type="PANTHER" id="PTHR43004">
    <property type="entry name" value="TRK SYSTEM POTASSIUM UPTAKE PROTEIN"/>
    <property type="match status" value="1"/>
</dbReference>
<gene>
    <name evidence="8" type="ORF">SI859A1_00505</name>
</gene>
<evidence type="ECO:0000256" key="5">
    <source>
        <dbReference type="ARBA" id="ARBA00023002"/>
    </source>
</evidence>
<dbReference type="InterPro" id="IPR036188">
    <property type="entry name" value="FAD/NAD-bd_sf"/>
</dbReference>
<dbReference type="OrthoDB" id="9791689at2"/>
<dbReference type="InterPro" id="IPR038220">
    <property type="entry name" value="PHOX_C_sf"/>
</dbReference>
<name>Q1YKY7_AURMS</name>
<dbReference type="Pfam" id="PF01494">
    <property type="entry name" value="FAD_binding_3"/>
    <property type="match status" value="1"/>
</dbReference>
<dbReference type="Gene3D" id="3.50.50.60">
    <property type="entry name" value="FAD/NAD(P)-binding domain"/>
    <property type="match status" value="1"/>
</dbReference>
<keyword evidence="3" id="KW-0285">Flavoprotein</keyword>
<dbReference type="SUPFAM" id="SSF52833">
    <property type="entry name" value="Thioredoxin-like"/>
    <property type="match status" value="1"/>
</dbReference>
<protein>
    <submittedName>
        <fullName evidence="8">Putative monooxygenase</fullName>
    </submittedName>
</protein>
<keyword evidence="4" id="KW-0274">FAD</keyword>
<comment type="similarity">
    <text evidence="2">Belongs to the PheA/TfdB FAD monooxygenase family.</text>
</comment>
<dbReference type="Proteomes" id="UP000000321">
    <property type="component" value="Unassembled WGS sequence"/>
</dbReference>
<keyword evidence="5" id="KW-0560">Oxidoreductase</keyword>
<dbReference type="Gene3D" id="3.30.9.10">
    <property type="entry name" value="D-Amino Acid Oxidase, subunit A, domain 2"/>
    <property type="match status" value="1"/>
</dbReference>
<evidence type="ECO:0000256" key="4">
    <source>
        <dbReference type="ARBA" id="ARBA00022827"/>
    </source>
</evidence>
<evidence type="ECO:0000256" key="3">
    <source>
        <dbReference type="ARBA" id="ARBA00022630"/>
    </source>
</evidence>
<evidence type="ECO:0000313" key="8">
    <source>
        <dbReference type="EMBL" id="EAS50386.1"/>
    </source>
</evidence>
<dbReference type="GO" id="GO:0016709">
    <property type="term" value="F:oxidoreductase activity, acting on paired donors, with incorporation or reduction of molecular oxygen, NAD(P)H as one donor, and incorporation of one atom of oxygen"/>
    <property type="evidence" value="ECO:0007669"/>
    <property type="project" value="UniProtKB-ARBA"/>
</dbReference>
<evidence type="ECO:0000259" key="6">
    <source>
        <dbReference type="Pfam" id="PF01494"/>
    </source>
</evidence>
<accession>Q1YKY7</accession>
<dbReference type="GO" id="GO:0071949">
    <property type="term" value="F:FAD binding"/>
    <property type="evidence" value="ECO:0007669"/>
    <property type="project" value="InterPro"/>
</dbReference>
<dbReference type="AlphaFoldDB" id="Q1YKY7"/>
<dbReference type="InterPro" id="IPR012941">
    <property type="entry name" value="Phe_hydrox_C_dim_dom"/>
</dbReference>
<dbReference type="Gene3D" id="3.40.30.20">
    <property type="match status" value="1"/>
</dbReference>
<keyword evidence="9" id="KW-1185">Reference proteome</keyword>
<evidence type="ECO:0000256" key="2">
    <source>
        <dbReference type="ARBA" id="ARBA00007801"/>
    </source>
</evidence>
<feature type="domain" description="FAD-binding" evidence="6">
    <location>
        <begin position="33"/>
        <end position="408"/>
    </location>
</feature>
<dbReference type="Pfam" id="PF07976">
    <property type="entry name" value="Phe_hydrox_dim"/>
    <property type="match status" value="1"/>
</dbReference>
<evidence type="ECO:0000256" key="1">
    <source>
        <dbReference type="ARBA" id="ARBA00001974"/>
    </source>
</evidence>
<comment type="cofactor">
    <cofactor evidence="1">
        <name>FAD</name>
        <dbReference type="ChEBI" id="CHEBI:57692"/>
    </cofactor>
</comment>
<dbReference type="InterPro" id="IPR002938">
    <property type="entry name" value="FAD-bd"/>
</dbReference>
<reference evidence="8 9" key="1">
    <citation type="journal article" date="2008" name="Appl. Environ. Microbiol.">
        <title>Genomic insights into Mn(II) oxidation by the marine alphaproteobacterium Aurantimonas sp. strain SI85-9A1.</title>
        <authorList>
            <person name="Dick G.J."/>
            <person name="Podell S."/>
            <person name="Johnson H.A."/>
            <person name="Rivera-Espinoza Y."/>
            <person name="Bernier-Latmani R."/>
            <person name="McCarthy J.K."/>
            <person name="Torpey J.W."/>
            <person name="Clement B.G."/>
            <person name="Gaasterland T."/>
            <person name="Tebo B.M."/>
        </authorList>
    </citation>
    <scope>NUCLEOTIDE SEQUENCE [LARGE SCALE GENOMIC DNA]</scope>
    <source>
        <strain evidence="8 9">SI85-9A1</strain>
    </source>
</reference>
<dbReference type="EMBL" id="AAPJ01000002">
    <property type="protein sequence ID" value="EAS50386.1"/>
    <property type="molecule type" value="Genomic_DNA"/>
</dbReference>
<comment type="caution">
    <text evidence="8">The sequence shown here is derived from an EMBL/GenBank/DDBJ whole genome shotgun (WGS) entry which is preliminary data.</text>
</comment>
<dbReference type="SUPFAM" id="SSF54373">
    <property type="entry name" value="FAD-linked reductases, C-terminal domain"/>
    <property type="match status" value="1"/>
</dbReference>
<sequence length="654" mass="71430">MQYHLHGFRAGDPETFAPEPGRPAASQLPDCLDVLIVGCGPAGLTLAAQLAAFPEISTRIVERKPGPIEKGQADGISCRSMEMFNAFGFADTVKRQGYWVNETTFWKADPERPEHIVRTGRVQDVEDGLSEMPHMILNQARVHDMYLSVMARSQSRLVPDYGLEVVDVTTDPQGSDYPVTVTLNRVAETAEVGVADAAETIILRAKYVVGCDGARSGVRRAIGLELKGDFANQAWGVMDILAVTNFPDIRCKTLIQASGGGNIIIIPREGGYLLRFYVELGALGAGQRLARDEVTVDRLIEAVQRTFRPYDFAVKEVAWWSVYEIGQRLTDRFDDVADGSARLPRIFIAGDACHTHSPKAGQGMNVSMGDAFNLGWKLVSVLTGRSAPELLSTYSEERQAVARDLIDFDREWSRIMSERASADAADTGETPKFQRYFVEHGRYTAGMSVAYKPSVLTGEATWQSLAPGFPIGERLHSAPVIRLADAKPMELGETIQADARWRLYAFAPAADPAAEGSATRSLCDYLASDPASPILSHTPAGSDVDATIDVRVVFQQAAKDLALETLPPILLPNKGLLGLVDYEKNFRRDDAPGRDIFQLRGIDRQNGCLVIVRPDQYVAHVLPFNAHEELARFFAGVLLPATAARIPGSETAAA</sequence>
<dbReference type="NCBIfam" id="NF006144">
    <property type="entry name" value="PRK08294.1"/>
    <property type="match status" value="1"/>
</dbReference>
<evidence type="ECO:0000313" key="9">
    <source>
        <dbReference type="Proteomes" id="UP000000321"/>
    </source>
</evidence>
<dbReference type="InterPro" id="IPR036249">
    <property type="entry name" value="Thioredoxin-like_sf"/>
</dbReference>
<organism evidence="8 9">
    <name type="scientific">Aurantimonas manganoxydans (strain ATCC BAA-1229 / DSM 21871 / SI85-9A1)</name>
    <dbReference type="NCBI Taxonomy" id="287752"/>
    <lineage>
        <taxon>Bacteria</taxon>
        <taxon>Pseudomonadati</taxon>
        <taxon>Pseudomonadota</taxon>
        <taxon>Alphaproteobacteria</taxon>
        <taxon>Hyphomicrobiales</taxon>
        <taxon>Aurantimonadaceae</taxon>
        <taxon>Aurantimonas</taxon>
    </lineage>
</organism>
<proteinExistence type="inferred from homology"/>
<dbReference type="InterPro" id="IPR050641">
    <property type="entry name" value="RIFMO-like"/>
</dbReference>
<dbReference type="PANTHER" id="PTHR43004:SF19">
    <property type="entry name" value="BINDING MONOOXYGENASE, PUTATIVE (JCVI)-RELATED"/>
    <property type="match status" value="1"/>
</dbReference>
<dbReference type="RefSeq" id="WP_009208381.1">
    <property type="nucleotide sequence ID" value="NZ_BBWP01000012.1"/>
</dbReference>
<dbReference type="BioCyc" id="AURANTIMONAS:SI859A1_00505-MONOMER"/>